<dbReference type="PROSITE" id="PS50965">
    <property type="entry name" value="NERD"/>
    <property type="match status" value="1"/>
</dbReference>
<evidence type="ECO:0000313" key="2">
    <source>
        <dbReference type="EMBL" id="OYD57971.1"/>
    </source>
</evidence>
<dbReference type="EMBL" id="NOII01000002">
    <property type="protein sequence ID" value="OYD57971.1"/>
    <property type="molecule type" value="Genomic_DNA"/>
</dbReference>
<dbReference type="Proteomes" id="UP000215059">
    <property type="component" value="Unassembled WGS sequence"/>
</dbReference>
<gene>
    <name evidence="2" type="ORF">CGZ90_08760</name>
</gene>
<feature type="domain" description="NERD" evidence="1">
    <location>
        <begin position="1"/>
        <end position="121"/>
    </location>
</feature>
<protein>
    <recommendedName>
        <fullName evidence="1">NERD domain-containing protein</fullName>
    </recommendedName>
</protein>
<name>A0A235F9D2_9BACL</name>
<keyword evidence="3" id="KW-1185">Reference proteome</keyword>
<accession>A0A235F9D2</accession>
<organism evidence="2 3">
    <name type="scientific">Fictibacillus aquaticus</name>
    <dbReference type="NCBI Taxonomy" id="2021314"/>
    <lineage>
        <taxon>Bacteria</taxon>
        <taxon>Bacillati</taxon>
        <taxon>Bacillota</taxon>
        <taxon>Bacilli</taxon>
        <taxon>Bacillales</taxon>
        <taxon>Fictibacillaceae</taxon>
        <taxon>Fictibacillus</taxon>
    </lineage>
</organism>
<dbReference type="InterPro" id="IPR011528">
    <property type="entry name" value="NERD"/>
</dbReference>
<dbReference type="RefSeq" id="WP_094252004.1">
    <property type="nucleotide sequence ID" value="NZ_JBHLXL010000001.1"/>
</dbReference>
<dbReference type="OrthoDB" id="569879at2"/>
<dbReference type="AlphaFoldDB" id="A0A235F9D2"/>
<evidence type="ECO:0000313" key="3">
    <source>
        <dbReference type="Proteomes" id="UP000215059"/>
    </source>
</evidence>
<reference evidence="2 3" key="1">
    <citation type="submission" date="2017-07" db="EMBL/GenBank/DDBJ databases">
        <title>Fictibacillus sp. nov. GDSW-R2A3 Genome sequencing and assembly.</title>
        <authorList>
            <person name="Mayilraj S."/>
        </authorList>
    </citation>
    <scope>NUCLEOTIDE SEQUENCE [LARGE SCALE GENOMIC DNA]</scope>
    <source>
        <strain evidence="2 3">GDSW-R2A3</strain>
    </source>
</reference>
<proteinExistence type="predicted"/>
<sequence>MEKRLSRGKISRILPSFFRRKIKNFIFHDLRLTNHIGSFQIDILILTPSYFLILEVKNLSGKITIDPRHQQMTRLNTLGQLDVFPDPLSQVRRQKTQLELWLTAQKITGIPIKTLLVMANPKAN</sequence>
<evidence type="ECO:0000259" key="1">
    <source>
        <dbReference type="PROSITE" id="PS50965"/>
    </source>
</evidence>
<comment type="caution">
    <text evidence="2">The sequence shown here is derived from an EMBL/GenBank/DDBJ whole genome shotgun (WGS) entry which is preliminary data.</text>
</comment>
<dbReference type="Pfam" id="PF08378">
    <property type="entry name" value="NERD"/>
    <property type="match status" value="1"/>
</dbReference>